<gene>
    <name evidence="2" type="ORF">GRI32_10015</name>
</gene>
<keyword evidence="1" id="KW-1133">Transmembrane helix</keyword>
<dbReference type="OrthoDB" id="119964at2"/>
<feature type="transmembrane region" description="Helical" evidence="1">
    <location>
        <begin position="36"/>
        <end position="56"/>
    </location>
</feature>
<name>A0A844ZNF4_9SPHN</name>
<keyword evidence="3" id="KW-1185">Reference proteome</keyword>
<feature type="transmembrane region" description="Helical" evidence="1">
    <location>
        <begin position="104"/>
        <end position="127"/>
    </location>
</feature>
<organism evidence="2 3">
    <name type="scientific">Alteraurantiacibacter aestuarii</name>
    <dbReference type="NCBI Taxonomy" id="650004"/>
    <lineage>
        <taxon>Bacteria</taxon>
        <taxon>Pseudomonadati</taxon>
        <taxon>Pseudomonadota</taxon>
        <taxon>Alphaproteobacteria</taxon>
        <taxon>Sphingomonadales</taxon>
        <taxon>Erythrobacteraceae</taxon>
        <taxon>Alteraurantiacibacter</taxon>
    </lineage>
</organism>
<accession>A0A844ZNF4</accession>
<dbReference type="AlphaFoldDB" id="A0A844ZNF4"/>
<dbReference type="EMBL" id="WTYY01000005">
    <property type="protein sequence ID" value="MXO89074.1"/>
    <property type="molecule type" value="Genomic_DNA"/>
</dbReference>
<protein>
    <submittedName>
        <fullName evidence="2">Uncharacterized protein</fullName>
    </submittedName>
</protein>
<feature type="transmembrane region" description="Helical" evidence="1">
    <location>
        <begin position="77"/>
        <end position="98"/>
    </location>
</feature>
<evidence type="ECO:0000313" key="2">
    <source>
        <dbReference type="EMBL" id="MXO89074.1"/>
    </source>
</evidence>
<dbReference type="Proteomes" id="UP000435243">
    <property type="component" value="Unassembled WGS sequence"/>
</dbReference>
<keyword evidence="1" id="KW-0472">Membrane</keyword>
<keyword evidence="1" id="KW-0812">Transmembrane</keyword>
<feature type="transmembrane region" description="Helical" evidence="1">
    <location>
        <begin position="169"/>
        <end position="188"/>
    </location>
</feature>
<evidence type="ECO:0000256" key="1">
    <source>
        <dbReference type="SAM" id="Phobius"/>
    </source>
</evidence>
<reference evidence="2 3" key="1">
    <citation type="submission" date="2019-12" db="EMBL/GenBank/DDBJ databases">
        <title>Genomic-based taxomic classification of the family Erythrobacteraceae.</title>
        <authorList>
            <person name="Xu L."/>
        </authorList>
    </citation>
    <scope>NUCLEOTIDE SEQUENCE [LARGE SCALE GENOMIC DNA]</scope>
    <source>
        <strain evidence="2 3">JCM 16339</strain>
    </source>
</reference>
<feature type="transmembrane region" description="Helical" evidence="1">
    <location>
        <begin position="12"/>
        <end position="30"/>
    </location>
</feature>
<sequence>MTAQQAMPRPLLWSALFIINMALIAAAHIFDVIEQPVPIILIALNMGLLVPMTRAAKARQELKGAMSPALRVYNRRVLFVMVIYMVAMIGGGNLSHLVADGSPAMWALAIAPLVPLMGMIWTMYRYLQEEDDEYLRHRATTGALFGLALILVLGTIWGFLEMYGLVGHIWSWWVFPVWAIGLGIGMCFQRAKGEEE</sequence>
<evidence type="ECO:0000313" key="3">
    <source>
        <dbReference type="Proteomes" id="UP000435243"/>
    </source>
</evidence>
<feature type="transmembrane region" description="Helical" evidence="1">
    <location>
        <begin position="139"/>
        <end position="157"/>
    </location>
</feature>
<dbReference type="RefSeq" id="WP_160591838.1">
    <property type="nucleotide sequence ID" value="NZ_BAAAFP010000001.1"/>
</dbReference>
<comment type="caution">
    <text evidence="2">The sequence shown here is derived from an EMBL/GenBank/DDBJ whole genome shotgun (WGS) entry which is preliminary data.</text>
</comment>
<proteinExistence type="predicted"/>